<dbReference type="InterPro" id="IPR023128">
    <property type="entry name" value="Prot_N_Gln_amidohydro_ab_roll"/>
</dbReference>
<dbReference type="AlphaFoldDB" id="A0A3Q2QUF2"/>
<evidence type="ECO:0000256" key="4">
    <source>
        <dbReference type="ARBA" id="ARBA00012718"/>
    </source>
</evidence>
<comment type="similarity">
    <text evidence="2 8">Belongs to the NTAQ1 family.</text>
</comment>
<feature type="domain" description="Protein N-terminal glutamine amidohydrolase alpha beta roll" evidence="9">
    <location>
        <begin position="16"/>
        <end position="61"/>
    </location>
</feature>
<dbReference type="STRING" id="8078.ENSFHEP00000031354"/>
<evidence type="ECO:0000256" key="2">
    <source>
        <dbReference type="ARBA" id="ARBA00008985"/>
    </source>
</evidence>
<proteinExistence type="inferred from homology"/>
<organism evidence="10 11">
    <name type="scientific">Fundulus heteroclitus</name>
    <name type="common">Killifish</name>
    <name type="synonym">Mummichog</name>
    <dbReference type="NCBI Taxonomy" id="8078"/>
    <lineage>
        <taxon>Eukaryota</taxon>
        <taxon>Metazoa</taxon>
        <taxon>Chordata</taxon>
        <taxon>Craniata</taxon>
        <taxon>Vertebrata</taxon>
        <taxon>Euteleostomi</taxon>
        <taxon>Actinopterygii</taxon>
        <taxon>Neopterygii</taxon>
        <taxon>Teleostei</taxon>
        <taxon>Neoteleostei</taxon>
        <taxon>Acanthomorphata</taxon>
        <taxon>Ovalentaria</taxon>
        <taxon>Atherinomorphae</taxon>
        <taxon>Cyprinodontiformes</taxon>
        <taxon>Fundulidae</taxon>
        <taxon>Fundulus</taxon>
    </lineage>
</organism>
<evidence type="ECO:0000256" key="6">
    <source>
        <dbReference type="ARBA" id="ARBA00022801"/>
    </source>
</evidence>
<comment type="subunit">
    <text evidence="3 8">Monomer.</text>
</comment>
<reference evidence="10" key="2">
    <citation type="submission" date="2025-09" db="UniProtKB">
        <authorList>
            <consortium name="Ensembl"/>
        </authorList>
    </citation>
    <scope>IDENTIFICATION</scope>
</reference>
<evidence type="ECO:0000256" key="7">
    <source>
        <dbReference type="ARBA" id="ARBA00048768"/>
    </source>
</evidence>
<dbReference type="PANTHER" id="PTHR13035:SF0">
    <property type="entry name" value="PROTEIN N-TERMINAL GLUTAMINE AMIDOHYDROLASE"/>
    <property type="match status" value="1"/>
</dbReference>
<dbReference type="Gene3D" id="3.10.620.10">
    <property type="entry name" value="Protein N-terminal glutamine amidohydrolase, alpha beta roll"/>
    <property type="match status" value="1"/>
</dbReference>
<dbReference type="Ensembl" id="ENSFHET00000023762.1">
    <property type="protein sequence ID" value="ENSFHEP00000031354.1"/>
    <property type="gene ID" value="ENSFHEG00000017187.1"/>
</dbReference>
<dbReference type="EC" id="3.5.1.122" evidence="4 8"/>
<protein>
    <recommendedName>
        <fullName evidence="5 8">Protein N-terminal glutamine amidohydrolase</fullName>
        <ecNumber evidence="4 8">3.5.1.122</ecNumber>
    </recommendedName>
    <alternativeName>
        <fullName evidence="8">Protein NH2-terminal glutamine deamidase</fullName>
    </alternativeName>
</protein>
<sequence length="82" mass="9719">MTAVERITPSRENCVYTSCYCEENVWKLCEFVKAERTAPLEQLFVVFVSNDKRMVRSWGHYVNEYLEQKPQTTNDDDGCRFL</sequence>
<evidence type="ECO:0000256" key="3">
    <source>
        <dbReference type="ARBA" id="ARBA00011245"/>
    </source>
</evidence>
<dbReference type="GO" id="GO:0005634">
    <property type="term" value="C:nucleus"/>
    <property type="evidence" value="ECO:0007669"/>
    <property type="project" value="TreeGrafter"/>
</dbReference>
<evidence type="ECO:0000313" key="10">
    <source>
        <dbReference type="Ensembl" id="ENSFHEP00000031354.1"/>
    </source>
</evidence>
<dbReference type="InterPro" id="IPR037132">
    <property type="entry name" value="N_Gln_amidohydro_ab_roll_sf"/>
</dbReference>
<name>A0A3Q2QUF2_FUNHE</name>
<evidence type="ECO:0000313" key="11">
    <source>
        <dbReference type="Proteomes" id="UP000265000"/>
    </source>
</evidence>
<dbReference type="PANTHER" id="PTHR13035">
    <property type="entry name" value="PROTEIN N-TERMINAL GLUTAMINE AMIDOHYDROLASE"/>
    <property type="match status" value="1"/>
</dbReference>
<accession>A0A3Q2QUF2</accession>
<evidence type="ECO:0000259" key="9">
    <source>
        <dbReference type="Pfam" id="PF09764"/>
    </source>
</evidence>
<dbReference type="InterPro" id="IPR039733">
    <property type="entry name" value="NTAQ1"/>
</dbReference>
<keyword evidence="11" id="KW-1185">Reference proteome</keyword>
<dbReference type="GeneTree" id="ENSGT00960000189644"/>
<dbReference type="GO" id="GO:0005829">
    <property type="term" value="C:cytosol"/>
    <property type="evidence" value="ECO:0007669"/>
    <property type="project" value="TreeGrafter"/>
</dbReference>
<evidence type="ECO:0000256" key="8">
    <source>
        <dbReference type="RuleBase" id="RU367082"/>
    </source>
</evidence>
<reference evidence="10" key="1">
    <citation type="submission" date="2025-08" db="UniProtKB">
        <authorList>
            <consortium name="Ensembl"/>
        </authorList>
    </citation>
    <scope>IDENTIFICATION</scope>
</reference>
<comment type="catalytic activity">
    <reaction evidence="7 8">
        <text>N-terminal L-glutaminyl-[protein] + H2O = N-terminal L-glutamyl-[protein] + NH4(+)</text>
        <dbReference type="Rhea" id="RHEA:50680"/>
        <dbReference type="Rhea" id="RHEA-COMP:12668"/>
        <dbReference type="Rhea" id="RHEA-COMP:12777"/>
        <dbReference type="ChEBI" id="CHEBI:15377"/>
        <dbReference type="ChEBI" id="CHEBI:28938"/>
        <dbReference type="ChEBI" id="CHEBI:64721"/>
        <dbReference type="ChEBI" id="CHEBI:64722"/>
        <dbReference type="EC" id="3.5.1.122"/>
    </reaction>
</comment>
<evidence type="ECO:0000256" key="1">
    <source>
        <dbReference type="ARBA" id="ARBA00002022"/>
    </source>
</evidence>
<dbReference type="GO" id="GO:0070773">
    <property type="term" value="F:protein-N-terminal glutamine amidohydrolase activity"/>
    <property type="evidence" value="ECO:0007669"/>
    <property type="project" value="UniProtKB-UniRule"/>
</dbReference>
<keyword evidence="6 8" id="KW-0378">Hydrolase</keyword>
<dbReference type="Proteomes" id="UP000265000">
    <property type="component" value="Unplaced"/>
</dbReference>
<dbReference type="GO" id="GO:0008418">
    <property type="term" value="F:protein-N-terminal asparagine amidohydrolase activity"/>
    <property type="evidence" value="ECO:0007669"/>
    <property type="project" value="UniProtKB-UniRule"/>
</dbReference>
<evidence type="ECO:0000256" key="5">
    <source>
        <dbReference type="ARBA" id="ARBA00021247"/>
    </source>
</evidence>
<comment type="function">
    <text evidence="1">Mediates the side-chain deamidation of N-terminal glutamine residues to glutamate, an important step in N-end rule pathway of protein degradation. Conversion of the resulting N-terminal glutamine to glutamate renders the protein susceptible to arginylation, polyubiquitination and degradation as specified by the N-end rule. Does not act on substrates with internal or C-terminal glutamine and does not act on non-glutamine residues in any position. Does not deaminate acetylated N-terminal glutamine. With the exception of proline, all tested second-position residues on substrate peptides do not greatly influence the activity. In contrast, a proline at position 2, virtually abolishes deamidation of N-terminal glutamine.</text>
</comment>
<dbReference type="Pfam" id="PF09764">
    <property type="entry name" value="Nt_Gln_amidase"/>
    <property type="match status" value="1"/>
</dbReference>